<organism evidence="4 6">
    <name type="scientific">Legionella birminghamensis</name>
    <dbReference type="NCBI Taxonomy" id="28083"/>
    <lineage>
        <taxon>Bacteria</taxon>
        <taxon>Pseudomonadati</taxon>
        <taxon>Pseudomonadota</taxon>
        <taxon>Gammaproteobacteria</taxon>
        <taxon>Legionellales</taxon>
        <taxon>Legionellaceae</taxon>
        <taxon>Legionella</taxon>
    </lineage>
</organism>
<protein>
    <submittedName>
        <fullName evidence="4">Competence protein ComF</fullName>
    </submittedName>
</protein>
<dbReference type="PANTHER" id="PTHR47505">
    <property type="entry name" value="DNA UTILIZATION PROTEIN YHGH"/>
    <property type="match status" value="1"/>
</dbReference>
<dbReference type="Pfam" id="PF00156">
    <property type="entry name" value="Pribosyltran"/>
    <property type="match status" value="1"/>
</dbReference>
<dbReference type="Proteomes" id="UP000255066">
    <property type="component" value="Unassembled WGS sequence"/>
</dbReference>
<evidence type="ECO:0000313" key="3">
    <source>
        <dbReference type="EMBL" id="KTC74301.1"/>
    </source>
</evidence>
<sequence length="237" mass="27703">MERLIQRLPKWKNIWQQFKLPAVCKLCSQYHEQNQAICRSCITFFKKIEAACRICKMPIGKQFDLCGSCIKKKPQFDQIFTVYRYEEPLRSLIHEFKYREAFYLLPVLVRLLLDALPPALEKPDCIIPVPLYFKKLRQRGFNQSALLSREIARHLEVPYDFSICHKIKNTSPQAQLNRKQRQSNLNHSFSVQANTYRHVMLIDDLLTTGSTVNELSKGLKRKGVQRVDVLCCARTIG</sequence>
<evidence type="ECO:0000313" key="4">
    <source>
        <dbReference type="EMBL" id="STX32581.1"/>
    </source>
</evidence>
<comment type="similarity">
    <text evidence="1">Belongs to the ComF/GntX family.</text>
</comment>
<dbReference type="Gene3D" id="3.40.50.2020">
    <property type="match status" value="1"/>
</dbReference>
<dbReference type="CDD" id="cd06223">
    <property type="entry name" value="PRTases_typeI"/>
    <property type="match status" value="1"/>
</dbReference>
<feature type="domain" description="Phosphoribosyltransferase" evidence="2">
    <location>
        <begin position="144"/>
        <end position="231"/>
    </location>
</feature>
<dbReference type="InterPro" id="IPR051910">
    <property type="entry name" value="ComF/GntX_DNA_util-trans"/>
</dbReference>
<reference evidence="4 6" key="2">
    <citation type="submission" date="2018-06" db="EMBL/GenBank/DDBJ databases">
        <authorList>
            <consortium name="Pathogen Informatics"/>
            <person name="Doyle S."/>
        </authorList>
    </citation>
    <scope>NUCLEOTIDE SEQUENCE [LARGE SCALE GENOMIC DNA]</scope>
    <source>
        <strain evidence="4 6">NCTC12437</strain>
    </source>
</reference>
<dbReference type="EMBL" id="LNXT01000011">
    <property type="protein sequence ID" value="KTC74301.1"/>
    <property type="molecule type" value="Genomic_DNA"/>
</dbReference>
<dbReference type="OrthoDB" id="9793412at2"/>
<dbReference type="Proteomes" id="UP000054735">
    <property type="component" value="Unassembled WGS sequence"/>
</dbReference>
<keyword evidence="5" id="KW-1185">Reference proteome</keyword>
<name>A0A378IDH2_9GAMM</name>
<accession>A0A378IDH2</accession>
<dbReference type="SUPFAM" id="SSF53271">
    <property type="entry name" value="PRTase-like"/>
    <property type="match status" value="1"/>
</dbReference>
<dbReference type="AlphaFoldDB" id="A0A378IDH2"/>
<dbReference type="PANTHER" id="PTHR47505:SF1">
    <property type="entry name" value="DNA UTILIZATION PROTEIN YHGH"/>
    <property type="match status" value="1"/>
</dbReference>
<reference evidence="3 5" key="1">
    <citation type="submission" date="2015-11" db="EMBL/GenBank/DDBJ databases">
        <title>Genomic analysis of 38 Legionella species identifies large and diverse effector repertoires.</title>
        <authorList>
            <person name="Burstein D."/>
            <person name="Amaro F."/>
            <person name="Zusman T."/>
            <person name="Lifshitz Z."/>
            <person name="Cohen O."/>
            <person name="Gilbert J.A."/>
            <person name="Pupko T."/>
            <person name="Shuman H.A."/>
            <person name="Segal G."/>
        </authorList>
    </citation>
    <scope>NUCLEOTIDE SEQUENCE [LARGE SCALE GENOMIC DNA]</scope>
    <source>
        <strain evidence="3 5">CDC#1407-AL-14</strain>
    </source>
</reference>
<evidence type="ECO:0000259" key="2">
    <source>
        <dbReference type="Pfam" id="PF00156"/>
    </source>
</evidence>
<proteinExistence type="inferred from homology"/>
<evidence type="ECO:0000313" key="6">
    <source>
        <dbReference type="Proteomes" id="UP000255066"/>
    </source>
</evidence>
<dbReference type="InterPro" id="IPR000836">
    <property type="entry name" value="PRTase_dom"/>
</dbReference>
<evidence type="ECO:0000313" key="5">
    <source>
        <dbReference type="Proteomes" id="UP000054735"/>
    </source>
</evidence>
<gene>
    <name evidence="4" type="primary">comF</name>
    <name evidence="3" type="ORF">Lbir_0887</name>
    <name evidence="4" type="ORF">NCTC12437_02375</name>
</gene>
<evidence type="ECO:0000256" key="1">
    <source>
        <dbReference type="ARBA" id="ARBA00008007"/>
    </source>
</evidence>
<dbReference type="RefSeq" id="WP_115317064.1">
    <property type="nucleotide sequence ID" value="NZ_CAAAHV010000001.1"/>
</dbReference>
<dbReference type="InterPro" id="IPR029057">
    <property type="entry name" value="PRTase-like"/>
</dbReference>
<dbReference type="EMBL" id="UGNW01000001">
    <property type="protein sequence ID" value="STX32581.1"/>
    <property type="molecule type" value="Genomic_DNA"/>
</dbReference>
<dbReference type="STRING" id="28083.Lbir_0887"/>